<evidence type="ECO:0000313" key="3">
    <source>
        <dbReference type="Proteomes" id="UP000283090"/>
    </source>
</evidence>
<comment type="caution">
    <text evidence="2">The sequence shown here is derived from an EMBL/GenBank/DDBJ whole genome shotgun (WGS) entry which is preliminary data.</text>
</comment>
<sequence>MSIDITEETSRQDLITASVFLIIKILQFRLSFFSSSSSSSPSNKEATITTGTTNEASQAANSRCPKHISQILDLEAQLQALQHTPAILEYSETKGEEYLRACVDDYTKLGDEIYHLEKKTALLQEKLEQKDAIIRSLRRKAEIDKECHEHHLKLATLQAAIRYGGGIREGEIERLQALVAGRPAPLPPPPPSPAPSFGLLFEEEGGPSLETVRSNIELGFEGSAGLETATATLAIGGVAGATGRKRVRFNHGAWSGSRKRWFVEGGGAEEEQKQGKNAVGQAGP</sequence>
<dbReference type="OrthoDB" id="5378891at2759"/>
<proteinExistence type="predicted"/>
<keyword evidence="3" id="KW-1185">Reference proteome</keyword>
<dbReference type="EMBL" id="SAEB01000006">
    <property type="protein sequence ID" value="RVD86055.1"/>
    <property type="molecule type" value="Genomic_DNA"/>
</dbReference>
<protein>
    <submittedName>
        <fullName evidence="2">Uncharacterized protein</fullName>
    </submittedName>
</protein>
<name>A0A437A4J8_ARTFL</name>
<feature type="region of interest" description="Disordered" evidence="1">
    <location>
        <begin position="265"/>
        <end position="284"/>
    </location>
</feature>
<dbReference type="GeneID" id="93586660"/>
<feature type="region of interest" description="Disordered" evidence="1">
    <location>
        <begin position="34"/>
        <end position="61"/>
    </location>
</feature>
<dbReference type="Proteomes" id="UP000283090">
    <property type="component" value="Unassembled WGS sequence"/>
</dbReference>
<accession>A0A437A4J8</accession>
<feature type="compositionally biased region" description="Polar residues" evidence="1">
    <location>
        <begin position="43"/>
        <end position="61"/>
    </location>
</feature>
<dbReference type="VEuPathDB" id="FungiDB:DFL_004349"/>
<reference evidence="2 3" key="1">
    <citation type="submission" date="2019-01" db="EMBL/GenBank/DDBJ databases">
        <title>Intercellular communication is required for trap formation in the nematode-trapping fungus Duddingtonia flagrans.</title>
        <authorList>
            <person name="Youssar L."/>
            <person name="Wernet V."/>
            <person name="Hensel N."/>
            <person name="Hildebrandt H.-G."/>
            <person name="Fischer R."/>
        </authorList>
    </citation>
    <scope>NUCLEOTIDE SEQUENCE [LARGE SCALE GENOMIC DNA]</scope>
    <source>
        <strain evidence="2 3">CBS H-5679</strain>
    </source>
</reference>
<dbReference type="AlphaFoldDB" id="A0A437A4J8"/>
<gene>
    <name evidence="2" type="ORF">DFL_004349</name>
</gene>
<organism evidence="2 3">
    <name type="scientific">Arthrobotrys flagrans</name>
    <name type="common">Nematode-trapping fungus</name>
    <name type="synonym">Trichothecium flagrans</name>
    <dbReference type="NCBI Taxonomy" id="97331"/>
    <lineage>
        <taxon>Eukaryota</taxon>
        <taxon>Fungi</taxon>
        <taxon>Dikarya</taxon>
        <taxon>Ascomycota</taxon>
        <taxon>Pezizomycotina</taxon>
        <taxon>Orbiliomycetes</taxon>
        <taxon>Orbiliales</taxon>
        <taxon>Orbiliaceae</taxon>
        <taxon>Arthrobotrys</taxon>
    </lineage>
</organism>
<evidence type="ECO:0000313" key="2">
    <source>
        <dbReference type="EMBL" id="RVD86055.1"/>
    </source>
</evidence>
<dbReference type="RefSeq" id="XP_067491599.1">
    <property type="nucleotide sequence ID" value="XM_067633430.1"/>
</dbReference>
<evidence type="ECO:0000256" key="1">
    <source>
        <dbReference type="SAM" id="MobiDB-lite"/>
    </source>
</evidence>